<keyword evidence="2" id="KW-1185">Reference proteome</keyword>
<reference evidence="1 2" key="1">
    <citation type="submission" date="2021-04" db="EMBL/GenBank/DDBJ databases">
        <title>Genomics, taxonomy and metabolism of representatives of sulfur bacteria of the genus Thiothrix: Thiothrix fructosivorans QT, Thiothrix unzii A1T and three new species, Thiothrix subterranea sp. nov., Thiothrix litoralis sp. nov. and 'Candidatus Thiothrix anitrata' sp. nov.</title>
        <authorList>
            <person name="Ravin N.V."/>
            <person name="Smolyakov D."/>
            <person name="Rudenko T.S."/>
            <person name="Mardanov A.V."/>
            <person name="Beletsky A.V."/>
            <person name="Markov N.D."/>
            <person name="Fomenkov A.I."/>
            <person name="Roberts R.J."/>
            <person name="Karnachuk O.V."/>
            <person name="Novikov A."/>
            <person name="Grabovich M.Y."/>
        </authorList>
    </citation>
    <scope>NUCLEOTIDE SEQUENCE [LARGE SCALE GENOMIC DNA]</scope>
    <source>
        <strain evidence="1 2">AS</strain>
    </source>
</reference>
<organism evidence="1 2">
    <name type="scientific">Thiothrix litoralis</name>
    <dbReference type="NCBI Taxonomy" id="2891210"/>
    <lineage>
        <taxon>Bacteria</taxon>
        <taxon>Pseudomonadati</taxon>
        <taxon>Pseudomonadota</taxon>
        <taxon>Gammaproteobacteria</taxon>
        <taxon>Thiotrichales</taxon>
        <taxon>Thiotrichaceae</taxon>
        <taxon>Thiothrix</taxon>
    </lineage>
</organism>
<sequence length="58" mass="6110">MLFVGLAETGLEFGEFGGAAMVAGCVDQFGGGFDVVLKRKRAYAIRPTSASINRVISK</sequence>
<dbReference type="EMBL" id="CP072801">
    <property type="protein sequence ID" value="QTR45406.1"/>
    <property type="molecule type" value="Genomic_DNA"/>
</dbReference>
<dbReference type="Proteomes" id="UP000672039">
    <property type="component" value="Chromosome"/>
</dbReference>
<protein>
    <submittedName>
        <fullName evidence="1">Uncharacterized protein</fullName>
    </submittedName>
</protein>
<proteinExistence type="predicted"/>
<evidence type="ECO:0000313" key="1">
    <source>
        <dbReference type="EMBL" id="QTR45406.1"/>
    </source>
</evidence>
<accession>A0ABX7WQM5</accession>
<name>A0ABX7WQM5_9GAMM</name>
<dbReference type="RefSeq" id="WP_210221818.1">
    <property type="nucleotide sequence ID" value="NZ_CP072801.1"/>
</dbReference>
<gene>
    <name evidence="1" type="ORF">J9253_15555</name>
</gene>
<evidence type="ECO:0000313" key="2">
    <source>
        <dbReference type="Proteomes" id="UP000672039"/>
    </source>
</evidence>